<dbReference type="KEGG" id="pco:PHACADRAFT_177136"/>
<feature type="region of interest" description="Disordered" evidence="1">
    <location>
        <begin position="460"/>
        <end position="489"/>
    </location>
</feature>
<dbReference type="AlphaFoldDB" id="K5VK17"/>
<dbReference type="HOGENOM" id="CLU_026658_0_0_1"/>
<keyword evidence="3" id="KW-1185">Reference proteome</keyword>
<evidence type="ECO:0000256" key="1">
    <source>
        <dbReference type="SAM" id="MobiDB-lite"/>
    </source>
</evidence>
<dbReference type="STRING" id="650164.K5VK17"/>
<proteinExistence type="predicted"/>
<accession>K5VK17</accession>
<name>K5VK17_PHACS</name>
<reference evidence="2 3" key="1">
    <citation type="journal article" date="2012" name="BMC Genomics">
        <title>Comparative genomics of the white-rot fungi, Phanerochaete carnosa and P. chrysosporium, to elucidate the genetic basis of the distinct wood types they colonize.</title>
        <authorList>
            <person name="Suzuki H."/>
            <person name="MacDonald J."/>
            <person name="Syed K."/>
            <person name="Salamov A."/>
            <person name="Hori C."/>
            <person name="Aerts A."/>
            <person name="Henrissat B."/>
            <person name="Wiebenga A."/>
            <person name="vanKuyk P.A."/>
            <person name="Barry K."/>
            <person name="Lindquist E."/>
            <person name="LaButti K."/>
            <person name="Lapidus A."/>
            <person name="Lucas S."/>
            <person name="Coutinho P."/>
            <person name="Gong Y."/>
            <person name="Samejima M."/>
            <person name="Mahadevan R."/>
            <person name="Abou-Zaid M."/>
            <person name="de Vries R.P."/>
            <person name="Igarashi K."/>
            <person name="Yadav J.S."/>
            <person name="Grigoriev I.V."/>
            <person name="Master E.R."/>
        </authorList>
    </citation>
    <scope>NUCLEOTIDE SEQUENCE [LARGE SCALE GENOMIC DNA]</scope>
    <source>
        <strain evidence="2 3">HHB-10118-sp</strain>
    </source>
</reference>
<feature type="region of interest" description="Disordered" evidence="1">
    <location>
        <begin position="26"/>
        <end position="129"/>
    </location>
</feature>
<dbReference type="InParanoid" id="K5VK17"/>
<evidence type="ECO:0000313" key="3">
    <source>
        <dbReference type="Proteomes" id="UP000008370"/>
    </source>
</evidence>
<evidence type="ECO:0000313" key="2">
    <source>
        <dbReference type="EMBL" id="EKM51713.1"/>
    </source>
</evidence>
<dbReference type="GeneID" id="18909778"/>
<feature type="compositionally biased region" description="Pro residues" evidence="1">
    <location>
        <begin position="111"/>
        <end position="124"/>
    </location>
</feature>
<feature type="region of interest" description="Disordered" evidence="1">
    <location>
        <begin position="158"/>
        <end position="189"/>
    </location>
</feature>
<gene>
    <name evidence="2" type="ORF">PHACADRAFT_177136</name>
</gene>
<dbReference type="OrthoDB" id="3365472at2759"/>
<organism evidence="2 3">
    <name type="scientific">Phanerochaete carnosa (strain HHB-10118-sp)</name>
    <name type="common">White-rot fungus</name>
    <name type="synonym">Peniophora carnosa</name>
    <dbReference type="NCBI Taxonomy" id="650164"/>
    <lineage>
        <taxon>Eukaryota</taxon>
        <taxon>Fungi</taxon>
        <taxon>Dikarya</taxon>
        <taxon>Basidiomycota</taxon>
        <taxon>Agaricomycotina</taxon>
        <taxon>Agaricomycetes</taxon>
        <taxon>Polyporales</taxon>
        <taxon>Phanerochaetaceae</taxon>
        <taxon>Phanerochaete</taxon>
    </lineage>
</organism>
<dbReference type="RefSeq" id="XP_007399519.1">
    <property type="nucleotide sequence ID" value="XM_007399457.1"/>
</dbReference>
<protein>
    <submittedName>
        <fullName evidence="2">Uncharacterized protein</fullName>
    </submittedName>
</protein>
<feature type="compositionally biased region" description="Basic residues" evidence="1">
    <location>
        <begin position="471"/>
        <end position="482"/>
    </location>
</feature>
<sequence length="592" mass="62985">MDIAFDTTWCPTCSRQILPKRIQVPVNAPVPAPTDDQSQPLQQAAPAPPPTTPTAPAKGAITRTKTGTIRARTAGGLVHGTGRVKPNGAIRRSPLQKSTTATAATKDTNAPPSPTTAAPPPSPTTPTTVRHKTVIDQSPVPLYCSDECRLADLQSSSVERGRSPTLPPVPHNSFVGGSTDSESSLGTVSGSSVESEGIIHVAIKAVGATASTSSASYQEQKETKKAKKTFDDLSYPVPAGYARLASVYDLPPPPPPLIRSTTASSTASKDSVSSILTIDSVDHEEDRRCNDEFYRNRPEDYSSGIMMAAKRIKEAVERPKEKKRPSWSTPAGVLSTAYALNTAAQGTRRVIPGWTDGSDRWRASVYSLSAPSRGESLGEEEERIRDLYSNKGFVSTPLRSKGVYSTLGESSASCSNVASSSASVSSSSTGVVGSRSRSEAEELYSKFGMNFARRADARMSRSHQSSNMPASHHHHHGKHFHAHLPSSPTGSIRSLPTISASAPVVRKREVPILKKGAEGKLLVPDVKLKRTDSSASFAASSNVMDVVGEVCEECCEGYDGCPYDGRKIVKDGGGITVEQADGIDNARSWYGR</sequence>
<dbReference type="Proteomes" id="UP000008370">
    <property type="component" value="Unassembled WGS sequence"/>
</dbReference>
<dbReference type="EMBL" id="JH930476">
    <property type="protein sequence ID" value="EKM51713.1"/>
    <property type="molecule type" value="Genomic_DNA"/>
</dbReference>